<evidence type="ECO:0000256" key="2">
    <source>
        <dbReference type="ARBA" id="ARBA00022771"/>
    </source>
</evidence>
<keyword evidence="8" id="KW-1185">Reference proteome</keyword>
<dbReference type="InterPro" id="IPR000315">
    <property type="entry name" value="Znf_B-box"/>
</dbReference>
<feature type="compositionally biased region" description="Polar residues" evidence="5">
    <location>
        <begin position="144"/>
        <end position="159"/>
    </location>
</feature>
<dbReference type="GO" id="GO:0008270">
    <property type="term" value="F:zinc ion binding"/>
    <property type="evidence" value="ECO:0007669"/>
    <property type="project" value="UniProtKB-KW"/>
</dbReference>
<evidence type="ECO:0000256" key="1">
    <source>
        <dbReference type="ARBA" id="ARBA00022723"/>
    </source>
</evidence>
<proteinExistence type="predicted"/>
<dbReference type="PANTHER" id="PTHR31717:SF60">
    <property type="entry name" value="B-BOX TYPE ZINC FINGER FAMILY PROTEIN"/>
    <property type="match status" value="1"/>
</dbReference>
<sequence length="210" mass="22826">MKECELCQLPARMYCESDNANLCWKCDGKVHAANFLVARHSRILLCQICQTVTAWRASGSNPGPTVSVCEKCVAKNKEQTEENNDENQVVPLASAVSGPPLTSSSSTGDEQRGDSEEEEEQSSPLKRLHDSLDLRTSEGGDHGCSSSGPNNNWSTSSRSGYEDDATTIGIHRLKKRKQEDCSNGGVVQTLERMQREGGSSNSTVSAIFKL</sequence>
<gene>
    <name evidence="7" type="ORF">KI387_018275</name>
</gene>
<evidence type="ECO:0000256" key="4">
    <source>
        <dbReference type="PROSITE-ProRule" id="PRU00024"/>
    </source>
</evidence>
<feature type="non-terminal residue" evidence="7">
    <location>
        <position position="210"/>
    </location>
</feature>
<dbReference type="SMART" id="SM00336">
    <property type="entry name" value="BBOX"/>
    <property type="match status" value="1"/>
</dbReference>
<feature type="compositionally biased region" description="Low complexity" evidence="5">
    <location>
        <begin position="97"/>
        <end position="108"/>
    </location>
</feature>
<dbReference type="PANTHER" id="PTHR31717">
    <property type="entry name" value="ZINC FINGER PROTEIN CONSTANS-LIKE 10"/>
    <property type="match status" value="1"/>
</dbReference>
<feature type="compositionally biased region" description="Basic and acidic residues" evidence="5">
    <location>
        <begin position="127"/>
        <end position="141"/>
    </location>
</feature>
<organism evidence="7 8">
    <name type="scientific">Taxus chinensis</name>
    <name type="common">Chinese yew</name>
    <name type="synonym">Taxus wallichiana var. chinensis</name>
    <dbReference type="NCBI Taxonomy" id="29808"/>
    <lineage>
        <taxon>Eukaryota</taxon>
        <taxon>Viridiplantae</taxon>
        <taxon>Streptophyta</taxon>
        <taxon>Embryophyta</taxon>
        <taxon>Tracheophyta</taxon>
        <taxon>Spermatophyta</taxon>
        <taxon>Pinopsida</taxon>
        <taxon>Pinidae</taxon>
        <taxon>Conifers II</taxon>
        <taxon>Cupressales</taxon>
        <taxon>Taxaceae</taxon>
        <taxon>Taxus</taxon>
    </lineage>
</organism>
<evidence type="ECO:0000259" key="6">
    <source>
        <dbReference type="PROSITE" id="PS50119"/>
    </source>
</evidence>
<name>A0AA38GJJ5_TAXCH</name>
<keyword evidence="2 4" id="KW-0863">Zinc-finger</keyword>
<dbReference type="PROSITE" id="PS50119">
    <property type="entry name" value="ZF_BBOX"/>
    <property type="match status" value="1"/>
</dbReference>
<evidence type="ECO:0000313" key="7">
    <source>
        <dbReference type="EMBL" id="KAH9323636.1"/>
    </source>
</evidence>
<dbReference type="Pfam" id="PF00643">
    <property type="entry name" value="zf-B_box"/>
    <property type="match status" value="1"/>
</dbReference>
<reference evidence="7 8" key="1">
    <citation type="journal article" date="2021" name="Nat. Plants">
        <title>The Taxus genome provides insights into paclitaxel biosynthesis.</title>
        <authorList>
            <person name="Xiong X."/>
            <person name="Gou J."/>
            <person name="Liao Q."/>
            <person name="Li Y."/>
            <person name="Zhou Q."/>
            <person name="Bi G."/>
            <person name="Li C."/>
            <person name="Du R."/>
            <person name="Wang X."/>
            <person name="Sun T."/>
            <person name="Guo L."/>
            <person name="Liang H."/>
            <person name="Lu P."/>
            <person name="Wu Y."/>
            <person name="Zhang Z."/>
            <person name="Ro D.K."/>
            <person name="Shang Y."/>
            <person name="Huang S."/>
            <person name="Yan J."/>
        </authorList>
    </citation>
    <scope>NUCLEOTIDE SEQUENCE [LARGE SCALE GENOMIC DNA]</scope>
    <source>
        <strain evidence="7">Ta-2019</strain>
    </source>
</reference>
<dbReference type="EMBL" id="JAHRHJ020000003">
    <property type="protein sequence ID" value="KAH9323636.1"/>
    <property type="molecule type" value="Genomic_DNA"/>
</dbReference>
<dbReference type="Proteomes" id="UP000824469">
    <property type="component" value="Unassembled WGS sequence"/>
</dbReference>
<keyword evidence="3" id="KW-0862">Zinc</keyword>
<feature type="domain" description="B box-type" evidence="6">
    <location>
        <begin position="1"/>
        <end position="45"/>
    </location>
</feature>
<dbReference type="InterPro" id="IPR049808">
    <property type="entry name" value="CONSTANS-like_Bbox1"/>
</dbReference>
<dbReference type="AlphaFoldDB" id="A0AA38GJJ5"/>
<dbReference type="CDD" id="cd19821">
    <property type="entry name" value="Bbox1_BBX-like"/>
    <property type="match status" value="1"/>
</dbReference>
<evidence type="ECO:0000256" key="5">
    <source>
        <dbReference type="SAM" id="MobiDB-lite"/>
    </source>
</evidence>
<feature type="region of interest" description="Disordered" evidence="5">
    <location>
        <begin position="190"/>
        <end position="210"/>
    </location>
</feature>
<evidence type="ECO:0000313" key="8">
    <source>
        <dbReference type="Proteomes" id="UP000824469"/>
    </source>
</evidence>
<accession>A0AA38GJJ5</accession>
<comment type="caution">
    <text evidence="7">The sequence shown here is derived from an EMBL/GenBank/DDBJ whole genome shotgun (WGS) entry which is preliminary data.</text>
</comment>
<evidence type="ECO:0000256" key="3">
    <source>
        <dbReference type="ARBA" id="ARBA00022833"/>
    </source>
</evidence>
<dbReference type="OMA" id="ICQSVTA"/>
<protein>
    <recommendedName>
        <fullName evidence="6">B box-type domain-containing protein</fullName>
    </recommendedName>
</protein>
<keyword evidence="1" id="KW-0479">Metal-binding</keyword>
<feature type="compositionally biased region" description="Polar residues" evidence="5">
    <location>
        <begin position="197"/>
        <end position="210"/>
    </location>
</feature>
<feature type="region of interest" description="Disordered" evidence="5">
    <location>
        <begin position="94"/>
        <end position="166"/>
    </location>
</feature>